<dbReference type="OrthoDB" id="46673at2759"/>
<comment type="caution">
    <text evidence="2">The sequence shown here is derived from an EMBL/GenBank/DDBJ whole genome shotgun (WGS) entry which is preliminary data.</text>
</comment>
<sequence length="391" mass="44355">MEKCNQSNPHTQTPSIQQAPTVTGKSGGSRRAAKSTVAATSKSEESSNTTSSMKEHESSARKISEGRREYNRLRQQRKRRKLAAKKRQGLQTEEASQQPAQQEKDTHFTDDSGNDCKNDDNTDQMDQIRSIDSKTGVNTILHWPSDALFVPLPQEKQMVDILMQRNGRRERGMLKDKPQFVLQKFWTAMREHAPAMKMNQLCSLRRHHIKHLNPDHKPIALGLGSEKDIKESARLFERAVQKYLKKEKIPFETEESLRAAARQQKIRLQCTPDFVFPTQPITLRKIQNGRVVEELIIHWLEVKMFYGASTIPHGSKGAVGSVLAKAQKYNDMFGKGALLFMFGCGEQLASDLRQIGVAVLDCCSETSPVDLHQVHNHQRKWCANSEGYILP</sequence>
<dbReference type="EMBL" id="JAGRRH010000050">
    <property type="protein sequence ID" value="KAG7338749.1"/>
    <property type="molecule type" value="Genomic_DNA"/>
</dbReference>
<evidence type="ECO:0000313" key="4">
    <source>
        <dbReference type="Proteomes" id="UP000693970"/>
    </source>
</evidence>
<proteinExistence type="predicted"/>
<dbReference type="AlphaFoldDB" id="A0A9K3K7W3"/>
<feature type="compositionally biased region" description="Polar residues" evidence="1">
    <location>
        <begin position="89"/>
        <end position="101"/>
    </location>
</feature>
<reference evidence="2" key="2">
    <citation type="submission" date="2021-04" db="EMBL/GenBank/DDBJ databases">
        <authorList>
            <person name="Podell S."/>
        </authorList>
    </citation>
    <scope>NUCLEOTIDE SEQUENCE</scope>
    <source>
        <strain evidence="2">Hildebrandi</strain>
    </source>
</reference>
<protein>
    <submittedName>
        <fullName evidence="2">TPD sequence-motif-containing protein</fullName>
    </submittedName>
</protein>
<accession>A0A9K3K7W3</accession>
<dbReference type="InterPro" id="IPR029404">
    <property type="entry name" value="CDIN1"/>
</dbReference>
<feature type="compositionally biased region" description="Polar residues" evidence="1">
    <location>
        <begin position="1"/>
        <end position="24"/>
    </location>
</feature>
<feature type="compositionally biased region" description="Basic residues" evidence="1">
    <location>
        <begin position="74"/>
        <end position="88"/>
    </location>
</feature>
<feature type="compositionally biased region" description="Basic and acidic residues" evidence="1">
    <location>
        <begin position="53"/>
        <end position="72"/>
    </location>
</feature>
<feature type="region of interest" description="Disordered" evidence="1">
    <location>
        <begin position="1"/>
        <end position="124"/>
    </location>
</feature>
<name>A0A9K3K7W3_9STRA</name>
<feature type="compositionally biased region" description="Low complexity" evidence="1">
    <location>
        <begin position="34"/>
        <end position="52"/>
    </location>
</feature>
<evidence type="ECO:0000313" key="3">
    <source>
        <dbReference type="EMBL" id="KAG7356526.1"/>
    </source>
</evidence>
<keyword evidence="4" id="KW-1185">Reference proteome</keyword>
<evidence type="ECO:0000256" key="1">
    <source>
        <dbReference type="SAM" id="MobiDB-lite"/>
    </source>
</evidence>
<gene>
    <name evidence="3" type="ORF">IV203_001212</name>
    <name evidence="2" type="ORF">IV203_002503</name>
</gene>
<reference evidence="2" key="1">
    <citation type="journal article" date="2021" name="Sci. Rep.">
        <title>Diploid genomic architecture of Nitzschia inconspicua, an elite biomass production diatom.</title>
        <authorList>
            <person name="Oliver A."/>
            <person name="Podell S."/>
            <person name="Pinowska A."/>
            <person name="Traller J.C."/>
            <person name="Smith S.R."/>
            <person name="McClure R."/>
            <person name="Beliaev A."/>
            <person name="Bohutskyi P."/>
            <person name="Hill E.A."/>
            <person name="Rabines A."/>
            <person name="Zheng H."/>
            <person name="Allen L.Z."/>
            <person name="Kuo A."/>
            <person name="Grigoriev I.V."/>
            <person name="Allen A.E."/>
            <person name="Hazlebeck D."/>
            <person name="Allen E.E."/>
        </authorList>
    </citation>
    <scope>NUCLEOTIDE SEQUENCE</scope>
    <source>
        <strain evidence="2">Hildebrandi</strain>
    </source>
</reference>
<dbReference type="Pfam" id="PF14811">
    <property type="entry name" value="TPD"/>
    <property type="match status" value="1"/>
</dbReference>
<dbReference type="EMBL" id="JAGRRH010000015">
    <property type="protein sequence ID" value="KAG7356526.1"/>
    <property type="molecule type" value="Genomic_DNA"/>
</dbReference>
<dbReference type="Proteomes" id="UP000693970">
    <property type="component" value="Unassembled WGS sequence"/>
</dbReference>
<evidence type="ECO:0000313" key="2">
    <source>
        <dbReference type="EMBL" id="KAG7338749.1"/>
    </source>
</evidence>
<organism evidence="2 4">
    <name type="scientific">Nitzschia inconspicua</name>
    <dbReference type="NCBI Taxonomy" id="303405"/>
    <lineage>
        <taxon>Eukaryota</taxon>
        <taxon>Sar</taxon>
        <taxon>Stramenopiles</taxon>
        <taxon>Ochrophyta</taxon>
        <taxon>Bacillariophyta</taxon>
        <taxon>Bacillariophyceae</taxon>
        <taxon>Bacillariophycidae</taxon>
        <taxon>Bacillariales</taxon>
        <taxon>Bacillariaceae</taxon>
        <taxon>Nitzschia</taxon>
    </lineage>
</organism>
<feature type="compositionally biased region" description="Basic and acidic residues" evidence="1">
    <location>
        <begin position="102"/>
        <end position="120"/>
    </location>
</feature>